<comment type="domain">
    <text evidence="3">Contains a C-terminal catalytic domain, and an N-terminal region which modulates catalytic activity.</text>
</comment>
<keyword evidence="3 5" id="KW-0597">Phosphoprotein</keyword>
<dbReference type="SUPFAM" id="SSF52738">
    <property type="entry name" value="Methylesterase CheB, C-terminal domain"/>
    <property type="match status" value="1"/>
</dbReference>
<dbReference type="EC" id="3.5.1.44" evidence="3"/>
<dbReference type="Proteomes" id="UP000315215">
    <property type="component" value="Chromosome"/>
</dbReference>
<dbReference type="RefSeq" id="WP_143893535.1">
    <property type="nucleotide sequence ID" value="NZ_CP041666.1"/>
</dbReference>
<evidence type="ECO:0000256" key="5">
    <source>
        <dbReference type="PROSITE-ProRule" id="PRU00169"/>
    </source>
</evidence>
<comment type="catalytic activity">
    <reaction evidence="3">
        <text>L-glutaminyl-[protein] + H2O = L-glutamyl-[protein] + NH4(+)</text>
        <dbReference type="Rhea" id="RHEA:16441"/>
        <dbReference type="Rhea" id="RHEA-COMP:10207"/>
        <dbReference type="Rhea" id="RHEA-COMP:10208"/>
        <dbReference type="ChEBI" id="CHEBI:15377"/>
        <dbReference type="ChEBI" id="CHEBI:28938"/>
        <dbReference type="ChEBI" id="CHEBI:29973"/>
        <dbReference type="ChEBI" id="CHEBI:30011"/>
        <dbReference type="EC" id="3.5.1.44"/>
    </reaction>
</comment>
<feature type="domain" description="CheB-type methylesterase" evidence="7">
    <location>
        <begin position="153"/>
        <end position="352"/>
    </location>
</feature>
<protein>
    <recommendedName>
        <fullName evidence="3">Protein-glutamate methylesterase/protein-glutamine glutaminase</fullName>
        <ecNumber evidence="3">3.1.1.61</ecNumber>
        <ecNumber evidence="3">3.5.1.44</ecNumber>
    </recommendedName>
</protein>
<keyword evidence="9" id="KW-1185">Reference proteome</keyword>
<evidence type="ECO:0000259" key="6">
    <source>
        <dbReference type="PROSITE" id="PS50110"/>
    </source>
</evidence>
<dbReference type="Gene3D" id="3.40.50.2300">
    <property type="match status" value="1"/>
</dbReference>
<dbReference type="EMBL" id="CP041666">
    <property type="protein sequence ID" value="QDP40195.1"/>
    <property type="molecule type" value="Genomic_DNA"/>
</dbReference>
<gene>
    <name evidence="3" type="primary">cheB</name>
    <name evidence="8" type="ORF">FN924_08435</name>
</gene>
<accession>A0A516KFL5</accession>
<dbReference type="GO" id="GO:0005737">
    <property type="term" value="C:cytoplasm"/>
    <property type="evidence" value="ECO:0007669"/>
    <property type="project" value="UniProtKB-SubCell"/>
</dbReference>
<dbReference type="Pfam" id="PF01339">
    <property type="entry name" value="CheB_methylest"/>
    <property type="match status" value="1"/>
</dbReference>
<evidence type="ECO:0000313" key="8">
    <source>
        <dbReference type="EMBL" id="QDP40195.1"/>
    </source>
</evidence>
<dbReference type="PROSITE" id="PS50122">
    <property type="entry name" value="CHEB"/>
    <property type="match status" value="1"/>
</dbReference>
<dbReference type="HAMAP" id="MF_00099">
    <property type="entry name" value="CheB_chemtxs"/>
    <property type="match status" value="1"/>
</dbReference>
<dbReference type="EC" id="3.1.1.61" evidence="3"/>
<evidence type="ECO:0000259" key="7">
    <source>
        <dbReference type="PROSITE" id="PS50122"/>
    </source>
</evidence>
<evidence type="ECO:0000256" key="1">
    <source>
        <dbReference type="ARBA" id="ARBA00022801"/>
    </source>
</evidence>
<feature type="active site" evidence="3 4">
    <location>
        <position position="196"/>
    </location>
</feature>
<dbReference type="PROSITE" id="PS50110">
    <property type="entry name" value="RESPONSE_REGULATORY"/>
    <property type="match status" value="1"/>
</dbReference>
<dbReference type="NCBIfam" id="NF001965">
    <property type="entry name" value="PRK00742.1"/>
    <property type="match status" value="1"/>
</dbReference>
<dbReference type="NCBIfam" id="NF009206">
    <property type="entry name" value="PRK12555.1"/>
    <property type="match status" value="1"/>
</dbReference>
<dbReference type="InterPro" id="IPR035909">
    <property type="entry name" value="CheB_C"/>
</dbReference>
<dbReference type="CDD" id="cd16432">
    <property type="entry name" value="CheB_Rec"/>
    <property type="match status" value="1"/>
</dbReference>
<evidence type="ECO:0000256" key="2">
    <source>
        <dbReference type="ARBA" id="ARBA00048267"/>
    </source>
</evidence>
<keyword evidence="3 4" id="KW-0145">Chemotaxis</keyword>
<dbReference type="KEGG" id="aqt:FN924_08435"/>
<keyword evidence="3" id="KW-0963">Cytoplasm</keyword>
<feature type="domain" description="Response regulatory" evidence="6">
    <location>
        <begin position="5"/>
        <end position="122"/>
    </location>
</feature>
<dbReference type="PANTHER" id="PTHR42872:SF3">
    <property type="entry name" value="PROTEIN-GLUTAMATE METHYLESTERASE_PROTEIN-GLUTAMINE GLUTAMINASE 1"/>
    <property type="match status" value="1"/>
</dbReference>
<comment type="function">
    <text evidence="3">Involved in chemotaxis. Part of a chemotaxis signal transduction system that modulates chemotaxis in response to various stimuli. Catalyzes the demethylation of specific methylglutamate residues introduced into the chemoreceptors (methyl-accepting chemotaxis proteins or MCP) by CheR. Also mediates the irreversible deamidation of specific glutamine residues to glutamic acid.</text>
</comment>
<feature type="active site" evidence="3 4">
    <location>
        <position position="292"/>
    </location>
</feature>
<dbReference type="PIRSF" id="PIRSF000876">
    <property type="entry name" value="RR_chemtxs_CheB"/>
    <property type="match status" value="1"/>
</dbReference>
<feature type="active site" evidence="3 4">
    <location>
        <position position="169"/>
    </location>
</feature>
<dbReference type="InterPro" id="IPR001789">
    <property type="entry name" value="Sig_transdc_resp-reg_receiver"/>
</dbReference>
<dbReference type="GO" id="GO:0006935">
    <property type="term" value="P:chemotaxis"/>
    <property type="evidence" value="ECO:0007669"/>
    <property type="project" value="UniProtKB-UniRule"/>
</dbReference>
<evidence type="ECO:0000313" key="9">
    <source>
        <dbReference type="Proteomes" id="UP000315215"/>
    </source>
</evidence>
<dbReference type="GO" id="GO:0008984">
    <property type="term" value="F:protein-glutamate methylesterase activity"/>
    <property type="evidence" value="ECO:0007669"/>
    <property type="project" value="UniProtKB-UniRule"/>
</dbReference>
<dbReference type="GO" id="GO:0000156">
    <property type="term" value="F:phosphorelay response regulator activity"/>
    <property type="evidence" value="ECO:0007669"/>
    <property type="project" value="InterPro"/>
</dbReference>
<proteinExistence type="inferred from homology"/>
<comment type="catalytic activity">
    <reaction evidence="2 3">
        <text>[protein]-L-glutamate 5-O-methyl ester + H2O = L-glutamyl-[protein] + methanol + H(+)</text>
        <dbReference type="Rhea" id="RHEA:23236"/>
        <dbReference type="Rhea" id="RHEA-COMP:10208"/>
        <dbReference type="Rhea" id="RHEA-COMP:10311"/>
        <dbReference type="ChEBI" id="CHEBI:15377"/>
        <dbReference type="ChEBI" id="CHEBI:15378"/>
        <dbReference type="ChEBI" id="CHEBI:17790"/>
        <dbReference type="ChEBI" id="CHEBI:29973"/>
        <dbReference type="ChEBI" id="CHEBI:82795"/>
        <dbReference type="EC" id="3.1.1.61"/>
    </reaction>
</comment>
<dbReference type="SMART" id="SM00448">
    <property type="entry name" value="REC"/>
    <property type="match status" value="1"/>
</dbReference>
<comment type="similarity">
    <text evidence="3">Belongs to the CheB family.</text>
</comment>
<dbReference type="InterPro" id="IPR008248">
    <property type="entry name" value="CheB-like"/>
</dbReference>
<comment type="PTM">
    <text evidence="3">Phosphorylated by CheA. Phosphorylation of the N-terminal regulatory domain activates the methylesterase activity.</text>
</comment>
<feature type="modified residue" description="4-aspartylphosphate" evidence="3 5">
    <location>
        <position position="56"/>
    </location>
</feature>
<keyword evidence="1 3" id="KW-0378">Hydrolase</keyword>
<dbReference type="PANTHER" id="PTHR42872">
    <property type="entry name" value="PROTEIN-GLUTAMATE METHYLESTERASE/PROTEIN-GLUTAMINE GLUTAMINASE"/>
    <property type="match status" value="1"/>
</dbReference>
<sequence>METIKVLVVDDSAFMRKMISNILNADSRINVVGIAPNGQEALAKIHLLKPDVITLDVEMPIMDGISTLKKIMTDFPIPVVMLSSLTSKGADKTLQAISLGAVDFIQKPSGSISLDIQKIEQEIQSKVFAAASANVNPVIPKENPKRVEITIRPHPIGTHHKVIVGIGTSTGGPRALQRVLTQLPKDFPAPIVVVQHMPPGFTKSLADRLNTLSDIQVKEAQNGERLENGVAYIAPGGFHLRVRKIGSTLAAHLAQDEPRSGHRPSVDTLFESLAEQNTYKIISVIMTGMGADGSNGLKLIKQKHPSSISIAESAKTSVVYGMPQAAFKTNLVDYVEDVDAISPSLVQLIEKVMRRNQ</sequence>
<organism evidence="8 9">
    <name type="scientific">Radiobacillus deserti</name>
    <dbReference type="NCBI Taxonomy" id="2594883"/>
    <lineage>
        <taxon>Bacteria</taxon>
        <taxon>Bacillati</taxon>
        <taxon>Bacillota</taxon>
        <taxon>Bacilli</taxon>
        <taxon>Bacillales</taxon>
        <taxon>Bacillaceae</taxon>
        <taxon>Radiobacillus</taxon>
    </lineage>
</organism>
<name>A0A516KFL5_9BACI</name>
<dbReference type="InterPro" id="IPR011006">
    <property type="entry name" value="CheY-like_superfamily"/>
</dbReference>
<comment type="subcellular location">
    <subcellularLocation>
        <location evidence="3">Cytoplasm</location>
    </subcellularLocation>
</comment>
<dbReference type="InterPro" id="IPR000673">
    <property type="entry name" value="Sig_transdc_resp-reg_Me-estase"/>
</dbReference>
<dbReference type="CDD" id="cd17541">
    <property type="entry name" value="REC_CheB-like"/>
    <property type="match status" value="1"/>
</dbReference>
<evidence type="ECO:0000256" key="3">
    <source>
        <dbReference type="HAMAP-Rule" id="MF_00099"/>
    </source>
</evidence>
<dbReference type="GO" id="GO:0050568">
    <property type="term" value="F:protein-glutamine glutaminase activity"/>
    <property type="evidence" value="ECO:0007669"/>
    <property type="project" value="UniProtKB-UniRule"/>
</dbReference>
<dbReference type="OrthoDB" id="9793421at2"/>
<dbReference type="AlphaFoldDB" id="A0A516KFL5"/>
<dbReference type="SUPFAM" id="SSF52172">
    <property type="entry name" value="CheY-like"/>
    <property type="match status" value="1"/>
</dbReference>
<evidence type="ECO:0000256" key="4">
    <source>
        <dbReference type="PROSITE-ProRule" id="PRU00050"/>
    </source>
</evidence>
<dbReference type="Gene3D" id="3.40.50.180">
    <property type="entry name" value="Methylesterase CheB, C-terminal domain"/>
    <property type="match status" value="1"/>
</dbReference>
<dbReference type="Pfam" id="PF00072">
    <property type="entry name" value="Response_reg"/>
    <property type="match status" value="1"/>
</dbReference>
<reference evidence="8 9" key="1">
    <citation type="submission" date="2019-07" db="EMBL/GenBank/DDBJ databases">
        <authorList>
            <person name="Li J."/>
        </authorList>
    </citation>
    <scope>NUCLEOTIDE SEQUENCE [LARGE SCALE GENOMIC DNA]</scope>
    <source>
        <strain evidence="8 9">TKL69</strain>
    </source>
</reference>